<accession>A0A7K4C084</accession>
<protein>
    <submittedName>
        <fullName evidence="2">Carboxypeptidase regulatory-like domain-containing protein</fullName>
    </submittedName>
</protein>
<dbReference type="EMBL" id="JAAZKV010000028">
    <property type="protein sequence ID" value="NMA44845.1"/>
    <property type="molecule type" value="Genomic_DNA"/>
</dbReference>
<dbReference type="Pfam" id="PF13620">
    <property type="entry name" value="CarboxypepD_reg"/>
    <property type="match status" value="1"/>
</dbReference>
<evidence type="ECO:0000313" key="2">
    <source>
        <dbReference type="EMBL" id="NMA44845.1"/>
    </source>
</evidence>
<evidence type="ECO:0000313" key="3">
    <source>
        <dbReference type="Proteomes" id="UP000526302"/>
    </source>
</evidence>
<dbReference type="InterPro" id="IPR013783">
    <property type="entry name" value="Ig-like_fold"/>
</dbReference>
<dbReference type="Gene3D" id="2.60.40.1120">
    <property type="entry name" value="Carboxypeptidase-like, regulatory domain"/>
    <property type="match status" value="1"/>
</dbReference>
<organism evidence="2 3">
    <name type="scientific">Candidatus Iainarchaeum sp</name>
    <dbReference type="NCBI Taxonomy" id="3101447"/>
    <lineage>
        <taxon>Archaea</taxon>
        <taxon>Candidatus Iainarchaeota</taxon>
        <taxon>Candidatus Iainarchaeia</taxon>
        <taxon>Candidatus Iainarchaeales</taxon>
        <taxon>Candidatus Iainarchaeaceae</taxon>
        <taxon>Candidatus Iainarchaeum</taxon>
    </lineage>
</organism>
<dbReference type="GO" id="GO:0004180">
    <property type="term" value="F:carboxypeptidase activity"/>
    <property type="evidence" value="ECO:0007669"/>
    <property type="project" value="UniProtKB-KW"/>
</dbReference>
<evidence type="ECO:0000256" key="1">
    <source>
        <dbReference type="SAM" id="Phobius"/>
    </source>
</evidence>
<keyword evidence="1" id="KW-0472">Membrane</keyword>
<keyword evidence="1" id="KW-1133">Transmembrane helix</keyword>
<comment type="caution">
    <text evidence="2">The sequence shown here is derived from an EMBL/GenBank/DDBJ whole genome shotgun (WGS) entry which is preliminary data.</text>
</comment>
<gene>
    <name evidence="2" type="ORF">GX950_03490</name>
</gene>
<keyword evidence="1" id="KW-0812">Transmembrane</keyword>
<name>A0A7K4C084_9ARCH</name>
<reference evidence="2 3" key="1">
    <citation type="journal article" date="2020" name="Biotechnol. Biofuels">
        <title>New insights from the biogas microbiome by comprehensive genome-resolved metagenomics of nearly 1600 species originating from multiple anaerobic digesters.</title>
        <authorList>
            <person name="Campanaro S."/>
            <person name="Treu L."/>
            <person name="Rodriguez-R L.M."/>
            <person name="Kovalovszki A."/>
            <person name="Ziels R.M."/>
            <person name="Maus I."/>
            <person name="Zhu X."/>
            <person name="Kougias P.G."/>
            <person name="Basile A."/>
            <person name="Luo G."/>
            <person name="Schluter A."/>
            <person name="Konstantinidis K.T."/>
            <person name="Angelidaki I."/>
        </authorList>
    </citation>
    <scope>NUCLEOTIDE SEQUENCE [LARGE SCALE GENOMIC DNA]</scope>
    <source>
        <strain evidence="2">AS22ysBPME_79</strain>
    </source>
</reference>
<dbReference type="SUPFAM" id="SSF49478">
    <property type="entry name" value="Cna protein B-type domain"/>
    <property type="match status" value="2"/>
</dbReference>
<keyword evidence="2" id="KW-0645">Protease</keyword>
<sequence>MSFTDSIKDAYYSLEDKWYALVDKISEKVPVFGKTIDWIEDKNIPTFPLAIILVILIILLIFFLLTMNNTLPMTIVVVDEKEIAISGATVTVYLNGSPVTQVETNSEGKALFKLASGKYGVRAEKKGFTIDNADVEAGQNKIMKLTNTQSNVKTIYMKTSDGKLITGSGTVKYYCDGSDIERSAFYKDGTFQVEFNDDCKEITIESISGYKVVSGKASFSGSTNITVEEEETITGNVKVNLTSSVTIPSGIRVILTAEDGLPQQVKVTETSVVVFSNVPTKKYYVTVYDPRMDVAPKFADYDGKKLGEVKELKQGETIEFTINLETISAKKIAITVTDVDTGLAIKGAEVGLNLVSNGNRVETKTTGATGQVVFEVQENEIYNISVDHPEYVLGTTKNVSSTNTDIAISLVKASPENSQSIKVNVVDSEGKIIDNAKVTLKKLDNTIIAEKTTGANGSAEFYNLEINQSYYVYVAKEDYSINSSTITVAPRRQTVVEVKLNIGKGKIKLFTLDSEKNILKNANIKMYNYYTQNIEEQTNTNSEGIAEFEVRADKLVYFVIESSDYLNYTTATIKPDADSVIEKEITMYRSSGKLEVLLSMNQGSSVVRGDDASATVSAGTYNVSAVLLVPKGNYSEAGIHLRTGKAVVGTSNLLEEDTIRIIDTKSAGSRTIKGTTYTPNNGYDIDSKNLTTGDAKWVNVVFRNAKEGVYELDSTILITEINQLQGLSVWYRGWAKGGTTLKYPASNLTGVNELYSTTNNYILMSGATGLCANGYCKANTIEVLTGKDTGKKYYINNTFNGKKDTTYLLKTELTNNSGKSVNGATLNLETVGADINLVVIDGKEYDTKTIELGTLQIDAYKEILVIFTPKLVGNNSIKMRIDSLTKTEFEQTITIPVKANKKFSLDIIPKEIIPYIENNMFFEVVDKNTPLSGVLIEIKKGNNILGTVETSGEGLATYALASPSIGEEITITATKEGYDTISVTKKVNKTILLITPPEISETIKIGETAKISQTVLMQNSTVKDIKIRSAEFSNELKTYLDIKFTTNLADALIEKDKDKNFTLTIKPNTLARKLTEPKTISGELVVSTEIEGTTQVFENTIPINVRLSMPGYIDNAKCLKVTPTSLEFITSSGNETTKTIEIENTCTAEGVPINLQNIEAKINEENALGSILVSGEGFSGGLSTKYTKIGNTLTNGEKVTLNIRFVPSGAVTSGTQEIKITFKGTNIPEEEEKEYVEATTTLNLTMNNLNKCIEIVKPEEGITLEVAGWNLGYNRLITSNISAYARNYEGFANRGGTSYPYGFNSAIPFMGSGNTTSTYEQSNFSIKNNCASDVLIDIDADSKISVSENEFSIGAGSEQIITVSPGYTLGRYKIKVNAKLDNTNETKTKIGEVNVLVRKLGDIDDDCIKLSTKIINLNSFIYTPKKYKVYNYCYNMGVNLERTNNAVTIECNSPNAIVNQLGQMQQAQIATIQNYNNNIYGNNAYGNIYGNNIYGNNYLNQMYSTNNQYTQGQSCSPTNCSVVTGIRTSNRSVTESTALTTEEIEFEVLPNASYIAQTKLFNASSGQYGLFQSLGDFRNWMTQTDARTNITGNVNVQYNNQYGQKQCMTFPVDIEDDWRMLESIDSAINWGDPTASPEECVGTDQTESSLDIYTYWLERGDNKGAIPDTEYTNKGNYIYYPKKPAVQIGPAPHGQLPLAYYPNIQYFNFNQKTNDTEKEQTGTAKNCGLLDKLSNITYQKVFSGAVLTVEGTTQGGSILNNTKGPNLLVEINRNGLTQNCVLIKTTVIAKLTRAINFQSGEVKWNLTALVTKPDYKIKSAEGNIEELKQECEIIDETNKPIIIDPQKTTPSCNTKPNEYGFDKIKETNAEQMTEIETYCTNHFCNHEMLEIFLRNKIQKINDQIKTNNLTEKCDTKKTIMLSKLYEAAKTTQLQICNTTDNYYLKEDGNLIEETYNIPQEIITKNQEKINEIKKGAEAPDSSLSDVAEILGEINNNNKENEIYVKIKTNDKITETEITKLGATKIGEYYYISTTHLQELNTGINTNFENCNKQQQCNITMCGTPNVEVKAETIKAMCENFVGLVKLVNTKNPTEKEIEQIYAGNPKLNDAHKLAVFSTEKRKTNKDLMGDLYLTQINKDSKGIGEGLFGKVPNGYGNNNYKINYENTINVGKYELEMDMNICKINDKENKSPINVDLKIKEIEDKTMINAKKNIILTSGFDIEVIKSTLIDTTTGVLIKKYDGNTKLLSRIPIKLTISVTPEETTLNYYPSDQTIRATAQNSLISWTEQGNKKNDTKTTNNFVYQFNKSNEQKTITGIYYYPEGGTLTFIPGNGNGTYTATVIGVGTNETKTETGELPKARIGAPVTLQTTYTPLTLKEVLELIKEENGKVCISTDGQTIHWNETKLLSE</sequence>
<dbReference type="Proteomes" id="UP000526302">
    <property type="component" value="Unassembled WGS sequence"/>
</dbReference>
<keyword evidence="2" id="KW-0378">Hydrolase</keyword>
<proteinExistence type="predicted"/>
<feature type="transmembrane region" description="Helical" evidence="1">
    <location>
        <begin position="44"/>
        <end position="65"/>
    </location>
</feature>
<dbReference type="Gene3D" id="2.60.40.10">
    <property type="entry name" value="Immunoglobulins"/>
    <property type="match status" value="1"/>
</dbReference>
<keyword evidence="2" id="KW-0121">Carboxypeptidase</keyword>